<protein>
    <recommendedName>
        <fullName evidence="5">Protein SIEVE ELEMENT OCCLUSION B</fullName>
    </recommendedName>
</protein>
<dbReference type="EMBL" id="SDMP01000019">
    <property type="protein sequence ID" value="RYQ91909.1"/>
    <property type="molecule type" value="Genomic_DNA"/>
</dbReference>
<evidence type="ECO:0000313" key="4">
    <source>
        <dbReference type="Proteomes" id="UP000289738"/>
    </source>
</evidence>
<dbReference type="Pfam" id="PF14576">
    <property type="entry name" value="SEO_N"/>
    <property type="match status" value="1"/>
</dbReference>
<dbReference type="GO" id="GO:0010088">
    <property type="term" value="P:phloem development"/>
    <property type="evidence" value="ECO:0007669"/>
    <property type="project" value="InterPro"/>
</dbReference>
<dbReference type="PANTHER" id="PTHR33232">
    <property type="entry name" value="PROTEIN SIEVE ELEMENT OCCLUSION B-LIKE"/>
    <property type="match status" value="1"/>
</dbReference>
<feature type="domain" description="Sieve element occlusion C-terminal" evidence="2">
    <location>
        <begin position="536"/>
        <end position="726"/>
    </location>
</feature>
<feature type="domain" description="Sieve element occlusion N-terminal" evidence="1">
    <location>
        <begin position="82"/>
        <end position="322"/>
    </location>
</feature>
<name>A0A444XQ91_ARAHY</name>
<dbReference type="InterPro" id="IPR027942">
    <property type="entry name" value="SEO_N"/>
</dbReference>
<reference evidence="3 4" key="1">
    <citation type="submission" date="2019-01" db="EMBL/GenBank/DDBJ databases">
        <title>Sequencing of cultivated peanut Arachis hypogaea provides insights into genome evolution and oil improvement.</title>
        <authorList>
            <person name="Chen X."/>
        </authorList>
    </citation>
    <scope>NUCLEOTIDE SEQUENCE [LARGE SCALE GENOMIC DNA]</scope>
    <source>
        <strain evidence="4">cv. Fuhuasheng</strain>
        <tissue evidence="3">Leaves</tissue>
    </source>
</reference>
<dbReference type="InterPro" id="IPR027944">
    <property type="entry name" value="SEO_C"/>
</dbReference>
<gene>
    <name evidence="3" type="ORF">Ahy_B09g097958</name>
</gene>
<organism evidence="3 4">
    <name type="scientific">Arachis hypogaea</name>
    <name type="common">Peanut</name>
    <dbReference type="NCBI Taxonomy" id="3818"/>
    <lineage>
        <taxon>Eukaryota</taxon>
        <taxon>Viridiplantae</taxon>
        <taxon>Streptophyta</taxon>
        <taxon>Embryophyta</taxon>
        <taxon>Tracheophyta</taxon>
        <taxon>Spermatophyta</taxon>
        <taxon>Magnoliopsida</taxon>
        <taxon>eudicotyledons</taxon>
        <taxon>Gunneridae</taxon>
        <taxon>Pentapetalae</taxon>
        <taxon>rosids</taxon>
        <taxon>fabids</taxon>
        <taxon>Fabales</taxon>
        <taxon>Fabaceae</taxon>
        <taxon>Papilionoideae</taxon>
        <taxon>50 kb inversion clade</taxon>
        <taxon>dalbergioids sensu lato</taxon>
        <taxon>Dalbergieae</taxon>
        <taxon>Pterocarpus clade</taxon>
        <taxon>Arachis</taxon>
    </lineage>
</organism>
<comment type="caution">
    <text evidence="3">The sequence shown here is derived from an EMBL/GenBank/DDBJ whole genome shotgun (WGS) entry which is preliminary data.</text>
</comment>
<evidence type="ECO:0000259" key="2">
    <source>
        <dbReference type="Pfam" id="PF14577"/>
    </source>
</evidence>
<evidence type="ECO:0008006" key="5">
    <source>
        <dbReference type="Google" id="ProtNLM"/>
    </source>
</evidence>
<accession>A0A444XQ91</accession>
<dbReference type="AlphaFoldDB" id="A0A444XQ91"/>
<evidence type="ECO:0000259" key="1">
    <source>
        <dbReference type="Pfam" id="PF14576"/>
    </source>
</evidence>
<evidence type="ECO:0000313" key="3">
    <source>
        <dbReference type="EMBL" id="RYQ91909.1"/>
    </source>
</evidence>
<keyword evidence="4" id="KW-1185">Reference proteome</keyword>
<proteinExistence type="predicted"/>
<dbReference type="Pfam" id="PF14577">
    <property type="entry name" value="SEO_C"/>
    <property type="match status" value="1"/>
</dbReference>
<dbReference type="Proteomes" id="UP000289738">
    <property type="component" value="Chromosome B09"/>
</dbReference>
<dbReference type="STRING" id="3818.A0A444XQ91"/>
<sequence length="737" mass="84046">MEITRQGYVFFQNSNTNLIRGYLNSVSYIMAMSNADSSGTTTLISSSQGGSTAITSIHQQSAATNLGGQQKIHLPNPFDLTDSQILDRVYLTHVNDDEICNTSILFGLVSNLILQGSYSTISTVSFKPEFPTLKLISCQMIGTKHGPQCVHQTALWILQHLRCYSWDAKALITLAAFSLEYGNFILLSRTPTQDILGSSLRQLNQIQERKISSEITELLSFIVKAFHHIKVWATWSSEGYDPEEVPTLTEALQEVPLVVYWTIASIVASTGNLLAFTEYSLSEFRERLAAVVKKLADHLEICKLEIGYIDDYLSRRRIFEKPKDIVDLLKALILPNNGAQVPQIYQGTIQIKQVNLIISFANNFNKELVNIIKYIQGLEVFKEKHVLLFISSLYSIGDEIMLLNCLHDRLQESPKEWKGFKKEDFKILWIPVVEWDEAKREQFKTWKNSIKWYAVECYSELPGGRIISEPEGLNYMGKPILPVYNPQGYKANEDAMGLIFQWGIDAFPFRKTDAADLILKWKWLWDIIRKVAPGLQVQGDRYLFIFGGSNKKWIQDFTLEVEKVKRHESVKRADVIIDKYELGSSVPSFWIGIERMRQNKKHQEAVDCEIQGIAKSLFCLKRDPEGWAILTKGQNIKLLGHGEAMYRTLAEFQSWKDKVFEKEGFDIAFKEYYDVKVKEIADRQPCSIVNVDSSNYGSSVIATITCPNPTCGRVMEVTSVNYKCCHRDNNDSNYCGY</sequence>
<dbReference type="InterPro" id="IPR039299">
    <property type="entry name" value="SEOA"/>
</dbReference>
<dbReference type="PANTHER" id="PTHR33232:SF19">
    <property type="entry name" value="SIEVE ELEMENT OCCLUSION-RELATED"/>
    <property type="match status" value="1"/>
</dbReference>